<evidence type="ECO:0000256" key="1">
    <source>
        <dbReference type="SAM" id="MobiDB-lite"/>
    </source>
</evidence>
<dbReference type="OrthoDB" id="1364277at2"/>
<keyword evidence="5" id="KW-1185">Reference proteome</keyword>
<accession>A0A2N9PA46</accession>
<organism evidence="3 4">
    <name type="scientific">Flavobacterium columnare</name>
    <dbReference type="NCBI Taxonomy" id="996"/>
    <lineage>
        <taxon>Bacteria</taxon>
        <taxon>Pseudomonadati</taxon>
        <taxon>Bacteroidota</taxon>
        <taxon>Flavobacteriia</taxon>
        <taxon>Flavobacteriales</taxon>
        <taxon>Flavobacteriaceae</taxon>
        <taxon>Flavobacterium</taxon>
    </lineage>
</organism>
<evidence type="ECO:0000313" key="5">
    <source>
        <dbReference type="Proteomes" id="UP000288951"/>
    </source>
</evidence>
<protein>
    <submittedName>
        <fullName evidence="3">Uncharacterized protein</fullName>
    </submittedName>
</protein>
<name>A0A2N9PA46_9FLAO</name>
<dbReference type="Proteomes" id="UP000288951">
    <property type="component" value="Unassembled WGS sequence"/>
</dbReference>
<feature type="region of interest" description="Disordered" evidence="1">
    <location>
        <begin position="87"/>
        <end position="112"/>
    </location>
</feature>
<dbReference type="EMBL" id="RQSM01000003">
    <property type="protein sequence ID" value="RVU91154.1"/>
    <property type="molecule type" value="Genomic_DNA"/>
</dbReference>
<dbReference type="RefSeq" id="WP_105195975.1">
    <property type="nucleotide sequence ID" value="NZ_OLKH01000078.1"/>
</dbReference>
<dbReference type="Proteomes" id="UP000238180">
    <property type="component" value="Unassembled WGS sequence"/>
</dbReference>
<feature type="compositionally biased region" description="Basic and acidic residues" evidence="1">
    <location>
        <begin position="87"/>
        <end position="103"/>
    </location>
</feature>
<evidence type="ECO:0000313" key="2">
    <source>
        <dbReference type="EMBL" id="RVU91154.1"/>
    </source>
</evidence>
<dbReference type="AlphaFoldDB" id="A0A2N9PA46"/>
<sequence length="157" mass="18167">MKTTYLFILSFLSFIAYSQKKAPFIIQECYYQSWIAGIKGGGSGTDFHILFQNELPKDLELSKIYFQNKTAIPQKINPTEYLFSFKEEANRHPNEENTEDKKNSPSTTTQNPLKITSKQAILEYYYKGNKAIFKIKKVKAKEILAYPSARTDENDKN</sequence>
<reference evidence="2" key="2">
    <citation type="submission" date="2018-12" db="EMBL/GenBank/DDBJ databases">
        <title>Draft genome sequence of Flaovobacterium columnare ARS1 isolated from channel catfish in Alabama.</title>
        <authorList>
            <person name="Cai W."/>
            <person name="Arias C."/>
        </authorList>
    </citation>
    <scope>NUCLEOTIDE SEQUENCE [LARGE SCALE GENOMIC DNA]</scope>
    <source>
        <strain evidence="2">ARS1</strain>
    </source>
</reference>
<dbReference type="EMBL" id="OLKH01000078">
    <property type="protein sequence ID" value="SPE77240.1"/>
    <property type="molecule type" value="Genomic_DNA"/>
</dbReference>
<proteinExistence type="predicted"/>
<evidence type="ECO:0000313" key="4">
    <source>
        <dbReference type="Proteomes" id="UP000238180"/>
    </source>
</evidence>
<evidence type="ECO:0000313" key="3">
    <source>
        <dbReference type="EMBL" id="SPE77240.1"/>
    </source>
</evidence>
<gene>
    <name evidence="2" type="ORF">EH230_09720</name>
    <name evidence="3" type="ORF">FLACOL_01232</name>
</gene>
<reference evidence="3" key="1">
    <citation type="submission" date="2018-02" db="EMBL/GenBank/DDBJ databases">
        <authorList>
            <person name="Cohen D.B."/>
            <person name="Kent A.D."/>
        </authorList>
    </citation>
    <scope>NUCLEOTIDE SEQUENCE [LARGE SCALE GENOMIC DNA]</scope>
    <source>
        <strain evidence="3">CIP109753</strain>
    </source>
</reference>